<evidence type="ECO:0000256" key="10">
    <source>
        <dbReference type="ARBA" id="ARBA00023015"/>
    </source>
</evidence>
<comment type="similarity">
    <text evidence="2 13">Belongs to the methyltransferase superfamily. RRP8 family.</text>
</comment>
<keyword evidence="8 13" id="KW-0949">S-adenosyl-L-methionine</keyword>
<keyword evidence="6 13" id="KW-0489">Methyltransferase</keyword>
<dbReference type="GO" id="GO:0046015">
    <property type="term" value="P:regulation of transcription by glucose"/>
    <property type="evidence" value="ECO:0007669"/>
    <property type="project" value="TreeGrafter"/>
</dbReference>
<sequence length="603" mass="70075">MKAKLNKSDLSNLKVSKNKKEFKKVLKKDKDVKRSKKVKNVTIQPDDEFDKQLQDEVRMFLNNSQMLSDNDTASPGKTTKKGKLVDDDNNNSYQCEHKLLNQNKYNTKVLKKGKLKQTNVMKLEKRKKKLKALIQNNADQDSSANDSLSEQQIQQMEDKIDRKIKKLKENSGEGKVQKKQEKVEMKQLFKKFDKLDIDQDQDHLSKKSRKKAKFLKLQENSENLDEWKKNKKLARKLKKKEKQLQKQLNEKQMLAVDSESKENEKAGQKKKSKKEKKKKPIHDEEETSQPNKKKQKVNVDKVIGQINKMDLDETEDKLNKNNKDKKKKKSKKNHVKEDEIKVNGSNNENNETMSQSMQFNTISSAAGGHKKEKYFNSKHTPLREKLMNKLKAARFRYLNEQLYTSKSEESKDFFLKDPESFEAYHEGFKKQVTQWPINPIDIIIKSIEERESSERLVIADLGCGEAKLAASLVQHKVHSLDLVAINERVTPCDMTHTPLKTGSVDVVVFCLSLMGIDLAACIKEANRVLKLGGEMKIAEVESRFTDVKDFIKDIQKYGFEKKVFNEDYSIFYFMDFKKVSNLSKTKKKKLPPINLKPCLYKKR</sequence>
<feature type="compositionally biased region" description="Basic residues" evidence="14">
    <location>
        <begin position="229"/>
        <end position="241"/>
    </location>
</feature>
<keyword evidence="9" id="KW-0156">Chromatin regulator</keyword>
<accession>A0A8D8WJZ5</accession>
<protein>
    <recommendedName>
        <fullName evidence="3 13">Ribosomal RNA-processing protein 8</fullName>
        <ecNumber evidence="13">2.1.1.-</ecNumber>
    </recommendedName>
</protein>
<dbReference type="GO" id="GO:0008168">
    <property type="term" value="F:methyltransferase activity"/>
    <property type="evidence" value="ECO:0007669"/>
    <property type="project" value="UniProtKB-KW"/>
</dbReference>
<dbReference type="GO" id="GO:0005730">
    <property type="term" value="C:nucleolus"/>
    <property type="evidence" value="ECO:0007669"/>
    <property type="project" value="UniProtKB-SubCell"/>
</dbReference>
<keyword evidence="11" id="KW-0804">Transcription</keyword>
<dbReference type="InterPro" id="IPR007823">
    <property type="entry name" value="RRP8"/>
</dbReference>
<dbReference type="GO" id="GO:0032259">
    <property type="term" value="P:methylation"/>
    <property type="evidence" value="ECO:0007669"/>
    <property type="project" value="UniProtKB-KW"/>
</dbReference>
<feature type="compositionally biased region" description="Basic and acidic residues" evidence="14">
    <location>
        <begin position="258"/>
        <end position="267"/>
    </location>
</feature>
<keyword evidence="12 13" id="KW-0539">Nucleus</keyword>
<feature type="region of interest" description="Disordered" evidence="14">
    <location>
        <begin position="220"/>
        <end position="351"/>
    </location>
</feature>
<feature type="region of interest" description="Disordered" evidence="14">
    <location>
        <begin position="63"/>
        <end position="90"/>
    </location>
</feature>
<evidence type="ECO:0000256" key="6">
    <source>
        <dbReference type="ARBA" id="ARBA00022603"/>
    </source>
</evidence>
<comment type="function">
    <text evidence="13">Probable methyltransferase required to silence rDNA.</text>
</comment>
<feature type="compositionally biased region" description="Basic residues" evidence="14">
    <location>
        <begin position="323"/>
        <end position="334"/>
    </location>
</feature>
<evidence type="ECO:0000256" key="14">
    <source>
        <dbReference type="SAM" id="MobiDB-lite"/>
    </source>
</evidence>
<dbReference type="InterPro" id="IPR042036">
    <property type="entry name" value="RRP8_N"/>
</dbReference>
<dbReference type="GO" id="GO:0006364">
    <property type="term" value="P:rRNA processing"/>
    <property type="evidence" value="ECO:0007669"/>
    <property type="project" value="UniProtKB-UniRule"/>
</dbReference>
<evidence type="ECO:0000313" key="15">
    <source>
        <dbReference type="EMBL" id="CAG6662987.1"/>
    </source>
</evidence>
<dbReference type="GO" id="GO:0042149">
    <property type="term" value="P:cellular response to glucose starvation"/>
    <property type="evidence" value="ECO:0007669"/>
    <property type="project" value="TreeGrafter"/>
</dbReference>
<reference evidence="15" key="1">
    <citation type="submission" date="2021-05" db="EMBL/GenBank/DDBJ databases">
        <authorList>
            <person name="Alioto T."/>
            <person name="Alioto T."/>
            <person name="Gomez Garrido J."/>
        </authorList>
    </citation>
    <scope>NUCLEOTIDE SEQUENCE</scope>
</reference>
<dbReference type="Pfam" id="PF05148">
    <property type="entry name" value="Methyltransf_8"/>
    <property type="match status" value="1"/>
</dbReference>
<feature type="compositionally biased region" description="Basic residues" evidence="14">
    <location>
        <begin position="268"/>
        <end position="280"/>
    </location>
</feature>
<dbReference type="AlphaFoldDB" id="A0A8D8WJZ5"/>
<evidence type="ECO:0000256" key="7">
    <source>
        <dbReference type="ARBA" id="ARBA00022679"/>
    </source>
</evidence>
<evidence type="ECO:0000256" key="4">
    <source>
        <dbReference type="ARBA" id="ARBA00022491"/>
    </source>
</evidence>
<dbReference type="FunFam" id="1.10.10.2150:FF:000001">
    <property type="entry name" value="Ribosomal RNA-processing protein 8"/>
    <property type="match status" value="1"/>
</dbReference>
<dbReference type="FunFam" id="3.40.50.150:FF:000068">
    <property type="entry name" value="Ribosomal RNA-processing protein 8"/>
    <property type="match status" value="1"/>
</dbReference>
<evidence type="ECO:0000256" key="3">
    <source>
        <dbReference type="ARBA" id="ARBA00020203"/>
    </source>
</evidence>
<feature type="compositionally biased region" description="Polar residues" evidence="14">
    <location>
        <begin position="63"/>
        <end position="77"/>
    </location>
</feature>
<dbReference type="Gene3D" id="3.40.50.150">
    <property type="entry name" value="Vaccinia Virus protein VP39"/>
    <property type="match status" value="1"/>
</dbReference>
<evidence type="ECO:0000256" key="8">
    <source>
        <dbReference type="ARBA" id="ARBA00022691"/>
    </source>
</evidence>
<keyword evidence="4" id="KW-0678">Repressor</keyword>
<dbReference type="GO" id="GO:0000183">
    <property type="term" value="P:rDNA heterochromatin formation"/>
    <property type="evidence" value="ECO:0007669"/>
    <property type="project" value="TreeGrafter"/>
</dbReference>
<evidence type="ECO:0000256" key="2">
    <source>
        <dbReference type="ARBA" id="ARBA00006301"/>
    </source>
</evidence>
<feature type="region of interest" description="Disordered" evidence="14">
    <location>
        <begin position="160"/>
        <end position="182"/>
    </location>
</feature>
<dbReference type="Gene3D" id="1.10.10.2150">
    <property type="entry name" value="Ribosomal RNA-processing protein 8, N-terminal domain"/>
    <property type="match status" value="1"/>
</dbReference>
<keyword evidence="5 13" id="KW-0698">rRNA processing</keyword>
<dbReference type="GO" id="GO:0005677">
    <property type="term" value="C:chromatin silencing complex"/>
    <property type="evidence" value="ECO:0007669"/>
    <property type="project" value="TreeGrafter"/>
</dbReference>
<evidence type="ECO:0000256" key="13">
    <source>
        <dbReference type="RuleBase" id="RU365074"/>
    </source>
</evidence>
<evidence type="ECO:0000256" key="11">
    <source>
        <dbReference type="ARBA" id="ARBA00023163"/>
    </source>
</evidence>
<dbReference type="PANTHER" id="PTHR12787:SF0">
    <property type="entry name" value="RIBOSOMAL RNA-PROCESSING PROTEIN 8"/>
    <property type="match status" value="1"/>
</dbReference>
<dbReference type="CDD" id="cd02440">
    <property type="entry name" value="AdoMet_MTases"/>
    <property type="match status" value="1"/>
</dbReference>
<dbReference type="EC" id="2.1.1.-" evidence="13"/>
<organism evidence="15">
    <name type="scientific">Cacopsylla melanoneura</name>
    <dbReference type="NCBI Taxonomy" id="428564"/>
    <lineage>
        <taxon>Eukaryota</taxon>
        <taxon>Metazoa</taxon>
        <taxon>Ecdysozoa</taxon>
        <taxon>Arthropoda</taxon>
        <taxon>Hexapoda</taxon>
        <taxon>Insecta</taxon>
        <taxon>Pterygota</taxon>
        <taxon>Neoptera</taxon>
        <taxon>Paraneoptera</taxon>
        <taxon>Hemiptera</taxon>
        <taxon>Sternorrhyncha</taxon>
        <taxon>Psylloidea</taxon>
        <taxon>Psyllidae</taxon>
        <taxon>Psyllinae</taxon>
        <taxon>Cacopsylla</taxon>
    </lineage>
</organism>
<comment type="subcellular location">
    <subcellularLocation>
        <location evidence="1 13">Nucleus</location>
        <location evidence="1 13">Nucleolus</location>
    </subcellularLocation>
</comment>
<keyword evidence="10" id="KW-0805">Transcription regulation</keyword>
<dbReference type="GO" id="GO:0033553">
    <property type="term" value="C:rDNA heterochromatin"/>
    <property type="evidence" value="ECO:0007669"/>
    <property type="project" value="TreeGrafter"/>
</dbReference>
<evidence type="ECO:0000256" key="1">
    <source>
        <dbReference type="ARBA" id="ARBA00004604"/>
    </source>
</evidence>
<feature type="region of interest" description="Disordered" evidence="14">
    <location>
        <begin position="1"/>
        <end position="21"/>
    </location>
</feature>
<evidence type="ECO:0000256" key="12">
    <source>
        <dbReference type="ARBA" id="ARBA00023242"/>
    </source>
</evidence>
<dbReference type="PANTHER" id="PTHR12787">
    <property type="entry name" value="RIBOSOMAL RNA-PROCESSING PROTEIN 8"/>
    <property type="match status" value="1"/>
</dbReference>
<evidence type="ECO:0000256" key="9">
    <source>
        <dbReference type="ARBA" id="ARBA00022853"/>
    </source>
</evidence>
<dbReference type="InterPro" id="IPR029063">
    <property type="entry name" value="SAM-dependent_MTases_sf"/>
</dbReference>
<proteinExistence type="inferred from homology"/>
<keyword evidence="7 13" id="KW-0808">Transferase</keyword>
<evidence type="ECO:0000256" key="5">
    <source>
        <dbReference type="ARBA" id="ARBA00022552"/>
    </source>
</evidence>
<dbReference type="SUPFAM" id="SSF53335">
    <property type="entry name" value="S-adenosyl-L-methionine-dependent methyltransferases"/>
    <property type="match status" value="1"/>
</dbReference>
<name>A0A8D8WJZ5_9HEMI</name>
<dbReference type="EMBL" id="HBUF01204224">
    <property type="protein sequence ID" value="CAG6662987.1"/>
    <property type="molecule type" value="Transcribed_RNA"/>
</dbReference>